<evidence type="ECO:0000313" key="2">
    <source>
        <dbReference type="Proteomes" id="UP000499080"/>
    </source>
</evidence>
<sequence length="102" mass="11382">MKNLLRPGQAHVVTNSTTISTVDELIRQNRRITTREIAVIGKVCAQWVSKHLSENLKTAKWELDFSNTGVTTLRLSTPFLRAGISVSMSMAIIYSCTVPHKL</sequence>
<dbReference type="Proteomes" id="UP000499080">
    <property type="component" value="Unassembled WGS sequence"/>
</dbReference>
<keyword evidence="2" id="KW-1185">Reference proteome</keyword>
<name>A0A4Y1ZWC0_ARAVE</name>
<organism evidence="1 2">
    <name type="scientific">Araneus ventricosus</name>
    <name type="common">Orbweaver spider</name>
    <name type="synonym">Epeira ventricosa</name>
    <dbReference type="NCBI Taxonomy" id="182803"/>
    <lineage>
        <taxon>Eukaryota</taxon>
        <taxon>Metazoa</taxon>
        <taxon>Ecdysozoa</taxon>
        <taxon>Arthropoda</taxon>
        <taxon>Chelicerata</taxon>
        <taxon>Arachnida</taxon>
        <taxon>Araneae</taxon>
        <taxon>Araneomorphae</taxon>
        <taxon>Entelegynae</taxon>
        <taxon>Araneoidea</taxon>
        <taxon>Araneidae</taxon>
        <taxon>Araneus</taxon>
    </lineage>
</organism>
<dbReference type="OrthoDB" id="7537251at2759"/>
<comment type="caution">
    <text evidence="1">The sequence shown here is derived from an EMBL/GenBank/DDBJ whole genome shotgun (WGS) entry which is preliminary data.</text>
</comment>
<dbReference type="AlphaFoldDB" id="A0A4Y1ZWC0"/>
<protein>
    <submittedName>
        <fullName evidence="1">Uncharacterized protein</fullName>
    </submittedName>
</protein>
<dbReference type="EMBL" id="BGPR01154017">
    <property type="protein sequence ID" value="GBL70157.1"/>
    <property type="molecule type" value="Genomic_DNA"/>
</dbReference>
<evidence type="ECO:0000313" key="1">
    <source>
        <dbReference type="EMBL" id="GBL70157.1"/>
    </source>
</evidence>
<gene>
    <name evidence="1" type="ORF">AVEN_104478_1</name>
</gene>
<reference evidence="1 2" key="1">
    <citation type="journal article" date="2019" name="Sci. Rep.">
        <title>Orb-weaving spider Araneus ventricosus genome elucidates the spidroin gene catalogue.</title>
        <authorList>
            <person name="Kono N."/>
            <person name="Nakamura H."/>
            <person name="Ohtoshi R."/>
            <person name="Moran D.A.P."/>
            <person name="Shinohara A."/>
            <person name="Yoshida Y."/>
            <person name="Fujiwara M."/>
            <person name="Mori M."/>
            <person name="Tomita M."/>
            <person name="Arakawa K."/>
        </authorList>
    </citation>
    <scope>NUCLEOTIDE SEQUENCE [LARGE SCALE GENOMIC DNA]</scope>
</reference>
<proteinExistence type="predicted"/>
<accession>A0A4Y1ZWC0</accession>